<feature type="transmembrane region" description="Helical" evidence="7">
    <location>
        <begin position="423"/>
        <end position="444"/>
    </location>
</feature>
<dbReference type="InterPro" id="IPR020846">
    <property type="entry name" value="MFS_dom"/>
</dbReference>
<comment type="similarity">
    <text evidence="6">Belongs to the major facilitator superfamily. Allantoate permease family.</text>
</comment>
<evidence type="ECO:0000256" key="7">
    <source>
        <dbReference type="SAM" id="Phobius"/>
    </source>
</evidence>
<gene>
    <name evidence="9" type="ORF">N7494_011293</name>
</gene>
<dbReference type="InterPro" id="IPR036259">
    <property type="entry name" value="MFS_trans_sf"/>
</dbReference>
<keyword evidence="4 7" id="KW-1133">Transmembrane helix</keyword>
<evidence type="ECO:0000256" key="5">
    <source>
        <dbReference type="ARBA" id="ARBA00023136"/>
    </source>
</evidence>
<dbReference type="GO" id="GO:0016020">
    <property type="term" value="C:membrane"/>
    <property type="evidence" value="ECO:0007669"/>
    <property type="project" value="UniProtKB-SubCell"/>
</dbReference>
<dbReference type="EMBL" id="JAQIZZ010000008">
    <property type="protein sequence ID" value="KAJ5524643.1"/>
    <property type="molecule type" value="Genomic_DNA"/>
</dbReference>
<name>A0AAD6G9H7_9EURO</name>
<evidence type="ECO:0000256" key="3">
    <source>
        <dbReference type="ARBA" id="ARBA00022692"/>
    </source>
</evidence>
<dbReference type="PANTHER" id="PTHR43791">
    <property type="entry name" value="PERMEASE-RELATED"/>
    <property type="match status" value="1"/>
</dbReference>
<evidence type="ECO:0000259" key="8">
    <source>
        <dbReference type="PROSITE" id="PS50850"/>
    </source>
</evidence>
<feature type="transmembrane region" description="Helical" evidence="7">
    <location>
        <begin position="98"/>
        <end position="116"/>
    </location>
</feature>
<reference evidence="9 10" key="1">
    <citation type="journal article" date="2023" name="IMA Fungus">
        <title>Comparative genomic study of the Penicillium genus elucidates a diverse pangenome and 15 lateral gene transfer events.</title>
        <authorList>
            <person name="Petersen C."/>
            <person name="Sorensen T."/>
            <person name="Nielsen M.R."/>
            <person name="Sondergaard T.E."/>
            <person name="Sorensen J.L."/>
            <person name="Fitzpatrick D.A."/>
            <person name="Frisvad J.C."/>
            <person name="Nielsen K.L."/>
        </authorList>
    </citation>
    <scope>NUCLEOTIDE SEQUENCE [LARGE SCALE GENOMIC DNA]</scope>
    <source>
        <strain evidence="9 10">IBT 35679</strain>
    </source>
</reference>
<feature type="transmembrane region" description="Helical" evidence="7">
    <location>
        <begin position="225"/>
        <end position="245"/>
    </location>
</feature>
<feature type="transmembrane region" description="Helical" evidence="7">
    <location>
        <begin position="456"/>
        <end position="476"/>
    </location>
</feature>
<organism evidence="9 10">
    <name type="scientific">Penicillium frequentans</name>
    <dbReference type="NCBI Taxonomy" id="3151616"/>
    <lineage>
        <taxon>Eukaryota</taxon>
        <taxon>Fungi</taxon>
        <taxon>Dikarya</taxon>
        <taxon>Ascomycota</taxon>
        <taxon>Pezizomycotina</taxon>
        <taxon>Eurotiomycetes</taxon>
        <taxon>Eurotiomycetidae</taxon>
        <taxon>Eurotiales</taxon>
        <taxon>Aspergillaceae</taxon>
        <taxon>Penicillium</taxon>
    </lineage>
</organism>
<evidence type="ECO:0000256" key="6">
    <source>
        <dbReference type="ARBA" id="ARBA00037968"/>
    </source>
</evidence>
<feature type="transmembrane region" description="Helical" evidence="7">
    <location>
        <begin position="360"/>
        <end position="379"/>
    </location>
</feature>
<dbReference type="Proteomes" id="UP001220324">
    <property type="component" value="Unassembled WGS sequence"/>
</dbReference>
<dbReference type="FunFam" id="1.20.1250.20:FF:000064">
    <property type="entry name" value="MFS allantoate transporter"/>
    <property type="match status" value="1"/>
</dbReference>
<comment type="subcellular location">
    <subcellularLocation>
        <location evidence="1">Membrane</location>
        <topology evidence="1">Multi-pass membrane protein</topology>
    </subcellularLocation>
</comment>
<dbReference type="PANTHER" id="PTHR43791:SF70">
    <property type="entry name" value="MAJOR FACILITATOR SUPERFAMILY (MFS) PROFILE DOMAIN-CONTAINING PROTEIN"/>
    <property type="match status" value="1"/>
</dbReference>
<feature type="domain" description="Major facilitator superfamily (MFS) profile" evidence="8">
    <location>
        <begin position="65"/>
        <end position="481"/>
    </location>
</feature>
<evidence type="ECO:0000256" key="4">
    <source>
        <dbReference type="ARBA" id="ARBA00022989"/>
    </source>
</evidence>
<evidence type="ECO:0000256" key="1">
    <source>
        <dbReference type="ARBA" id="ARBA00004141"/>
    </source>
</evidence>
<dbReference type="SUPFAM" id="SSF103473">
    <property type="entry name" value="MFS general substrate transporter"/>
    <property type="match status" value="1"/>
</dbReference>
<feature type="transmembrane region" description="Helical" evidence="7">
    <location>
        <begin position="193"/>
        <end position="213"/>
    </location>
</feature>
<evidence type="ECO:0000313" key="10">
    <source>
        <dbReference type="Proteomes" id="UP001220324"/>
    </source>
</evidence>
<dbReference type="GO" id="GO:0022857">
    <property type="term" value="F:transmembrane transporter activity"/>
    <property type="evidence" value="ECO:0007669"/>
    <property type="project" value="InterPro"/>
</dbReference>
<dbReference type="InterPro" id="IPR011701">
    <property type="entry name" value="MFS"/>
</dbReference>
<dbReference type="Pfam" id="PF07690">
    <property type="entry name" value="MFS_1"/>
    <property type="match status" value="1"/>
</dbReference>
<feature type="transmembrane region" description="Helical" evidence="7">
    <location>
        <begin position="61"/>
        <end position="78"/>
    </location>
</feature>
<evidence type="ECO:0000313" key="9">
    <source>
        <dbReference type="EMBL" id="KAJ5524643.1"/>
    </source>
</evidence>
<feature type="transmembrane region" description="Helical" evidence="7">
    <location>
        <begin position="161"/>
        <end position="181"/>
    </location>
</feature>
<feature type="transmembrane region" description="Helical" evidence="7">
    <location>
        <begin position="128"/>
        <end position="149"/>
    </location>
</feature>
<keyword evidence="3 7" id="KW-0812">Transmembrane</keyword>
<sequence>MKADGRDAPSVDQLENAQPAPIIISADVVDKIHNGDDALQFLQQGHEPYSKEEERRVLRKVDIRMLTLMLIVNGFQFVDKNTMSYAGTYGLATEAHLVGQQYSLLTTIFYIGYLAAQWPANWLMQRLPIAKVLTVTFVLWGATLTATGACTTFRSLAALRLLLGIFESALNPGFVLITSSWWKREEQPFRVGLWYSANGFIGAPSGAIFYAIAHLHARNLFAYQWMFIIFGAVTFCFGISLWWLLPDTPMTARFLTERERFIVVDRLKSNKTGVKNSNVKTAQFKETLFDLRIWMLVIAIFCHNMTNSLQTTFMGIIIKGFGYSTYEAVLLNIPPGIIMAVTMIIVSSFLSTRWGKDKRIFCIILCYIPGIISCVILYVSPIESSTKHLHLFAIFIVPMVAAAAGIMYSLLASNVAGYSKKVLVGAMFFSSNCVANIISPQTFITAEAPKYTTGMITSLCMFAVNILLFFVLYILYNRENKKREMVDVGETNEEMELANAFADLTDRQNISFRYTL</sequence>
<keyword evidence="2" id="KW-0813">Transport</keyword>
<dbReference type="AlphaFoldDB" id="A0AAD6G9H7"/>
<evidence type="ECO:0000256" key="2">
    <source>
        <dbReference type="ARBA" id="ARBA00022448"/>
    </source>
</evidence>
<dbReference type="PROSITE" id="PS50850">
    <property type="entry name" value="MFS"/>
    <property type="match status" value="1"/>
</dbReference>
<dbReference type="Gene3D" id="1.20.1250.20">
    <property type="entry name" value="MFS general substrate transporter like domains"/>
    <property type="match status" value="2"/>
</dbReference>
<comment type="caution">
    <text evidence="9">The sequence shown here is derived from an EMBL/GenBank/DDBJ whole genome shotgun (WGS) entry which is preliminary data.</text>
</comment>
<feature type="transmembrane region" description="Helical" evidence="7">
    <location>
        <begin position="330"/>
        <end position="351"/>
    </location>
</feature>
<feature type="transmembrane region" description="Helical" evidence="7">
    <location>
        <begin position="293"/>
        <end position="318"/>
    </location>
</feature>
<keyword evidence="5 7" id="KW-0472">Membrane</keyword>
<keyword evidence="10" id="KW-1185">Reference proteome</keyword>
<proteinExistence type="inferred from homology"/>
<feature type="transmembrane region" description="Helical" evidence="7">
    <location>
        <begin position="391"/>
        <end position="411"/>
    </location>
</feature>
<protein>
    <recommendedName>
        <fullName evidence="8">Major facilitator superfamily (MFS) profile domain-containing protein</fullName>
    </recommendedName>
</protein>
<accession>A0AAD6G9H7</accession>